<feature type="compositionally biased region" description="Polar residues" evidence="8">
    <location>
        <begin position="77"/>
        <end position="90"/>
    </location>
</feature>
<evidence type="ECO:0000256" key="6">
    <source>
        <dbReference type="ARBA" id="ARBA00023163"/>
    </source>
</evidence>
<keyword evidence="3" id="KW-0862">Zinc</keyword>
<accession>A0A6A5XPY6</accession>
<reference evidence="10" key="1">
    <citation type="journal article" date="2020" name="Stud. Mycol.">
        <title>101 Dothideomycetes genomes: a test case for predicting lifestyles and emergence of pathogens.</title>
        <authorList>
            <person name="Haridas S."/>
            <person name="Albert R."/>
            <person name="Binder M."/>
            <person name="Bloem J."/>
            <person name="Labutti K."/>
            <person name="Salamov A."/>
            <person name="Andreopoulos B."/>
            <person name="Baker S."/>
            <person name="Barry K."/>
            <person name="Bills G."/>
            <person name="Bluhm B."/>
            <person name="Cannon C."/>
            <person name="Castanera R."/>
            <person name="Culley D."/>
            <person name="Daum C."/>
            <person name="Ezra D."/>
            <person name="Gonzalez J."/>
            <person name="Henrissat B."/>
            <person name="Kuo A."/>
            <person name="Liang C."/>
            <person name="Lipzen A."/>
            <person name="Lutzoni F."/>
            <person name="Magnuson J."/>
            <person name="Mondo S."/>
            <person name="Nolan M."/>
            <person name="Ohm R."/>
            <person name="Pangilinan J."/>
            <person name="Park H.-J."/>
            <person name="Ramirez L."/>
            <person name="Alfaro M."/>
            <person name="Sun H."/>
            <person name="Tritt A."/>
            <person name="Yoshinaga Y."/>
            <person name="Zwiers L.-H."/>
            <person name="Turgeon B."/>
            <person name="Goodwin S."/>
            <person name="Spatafora J."/>
            <person name="Crous P."/>
            <person name="Grigoriev I."/>
        </authorList>
    </citation>
    <scope>NUCLEOTIDE SEQUENCE</scope>
    <source>
        <strain evidence="10">CBS 175.79</strain>
    </source>
</reference>
<evidence type="ECO:0000256" key="5">
    <source>
        <dbReference type="ARBA" id="ARBA00023015"/>
    </source>
</evidence>
<dbReference type="Proteomes" id="UP000799778">
    <property type="component" value="Unassembled WGS sequence"/>
</dbReference>
<evidence type="ECO:0000256" key="4">
    <source>
        <dbReference type="ARBA" id="ARBA00023008"/>
    </source>
</evidence>
<dbReference type="GO" id="GO:0005634">
    <property type="term" value="C:nucleus"/>
    <property type="evidence" value="ECO:0007669"/>
    <property type="project" value="UniProtKB-SubCell"/>
</dbReference>
<feature type="domain" description="Copper-fist" evidence="9">
    <location>
        <begin position="11"/>
        <end position="43"/>
    </location>
</feature>
<evidence type="ECO:0000256" key="3">
    <source>
        <dbReference type="ARBA" id="ARBA00022833"/>
    </source>
</evidence>
<evidence type="ECO:0000256" key="8">
    <source>
        <dbReference type="SAM" id="MobiDB-lite"/>
    </source>
</evidence>
<evidence type="ECO:0000256" key="1">
    <source>
        <dbReference type="ARBA" id="ARBA00004123"/>
    </source>
</evidence>
<name>A0A6A5XPY6_9PLEO</name>
<gene>
    <name evidence="10" type="ORF">BU24DRAFT_434103</name>
</gene>
<dbReference type="GO" id="GO:0000978">
    <property type="term" value="F:RNA polymerase II cis-regulatory region sequence-specific DNA binding"/>
    <property type="evidence" value="ECO:0007669"/>
    <property type="project" value="TreeGrafter"/>
</dbReference>
<dbReference type="GeneID" id="54287408"/>
<feature type="region of interest" description="Disordered" evidence="8">
    <location>
        <begin position="361"/>
        <end position="470"/>
    </location>
</feature>
<feature type="region of interest" description="Disordered" evidence="8">
    <location>
        <begin position="77"/>
        <end position="102"/>
    </location>
</feature>
<feature type="compositionally biased region" description="Polar residues" evidence="8">
    <location>
        <begin position="411"/>
        <end position="420"/>
    </location>
</feature>
<dbReference type="RefSeq" id="XP_033383342.1">
    <property type="nucleotide sequence ID" value="XM_033530011.1"/>
</dbReference>
<feature type="compositionally biased region" description="Basic and acidic residues" evidence="8">
    <location>
        <begin position="164"/>
        <end position="175"/>
    </location>
</feature>
<dbReference type="Pfam" id="PF00649">
    <property type="entry name" value="Copper-fist"/>
    <property type="match status" value="1"/>
</dbReference>
<keyword evidence="4" id="KW-0186">Copper</keyword>
<dbReference type="EMBL" id="ML978070">
    <property type="protein sequence ID" value="KAF2015003.1"/>
    <property type="molecule type" value="Genomic_DNA"/>
</dbReference>
<evidence type="ECO:0000256" key="2">
    <source>
        <dbReference type="ARBA" id="ARBA00022723"/>
    </source>
</evidence>
<evidence type="ECO:0000313" key="11">
    <source>
        <dbReference type="Proteomes" id="UP000799778"/>
    </source>
</evidence>
<dbReference type="SUPFAM" id="SSF57879">
    <property type="entry name" value="Zinc domain conserved in yeast copper-regulated transcription factors"/>
    <property type="match status" value="1"/>
</dbReference>
<dbReference type="Gene3D" id="3.90.430.10">
    <property type="entry name" value="Copper fist DNA-binding domain"/>
    <property type="match status" value="1"/>
</dbReference>
<dbReference type="InterPro" id="IPR036395">
    <property type="entry name" value="Cu_fist_DNA-bd_dom_sf"/>
</dbReference>
<dbReference type="PANTHER" id="PTHR28088">
    <property type="entry name" value="TRANSCRIPTIONAL ACTIVATOR HAA1-RELATED"/>
    <property type="match status" value="1"/>
</dbReference>
<feature type="compositionally biased region" description="Low complexity" evidence="8">
    <location>
        <begin position="142"/>
        <end position="157"/>
    </location>
</feature>
<dbReference type="SMART" id="SM00412">
    <property type="entry name" value="Cu_FIST"/>
    <property type="match status" value="1"/>
</dbReference>
<sequence>MWAEINNERKKVACGPCIRGHRSSKCDHRDRVLLEVRKPGRPLSTCPHPTGSCSCDRVVINYTIPKTSECACPSGRKQTVASASGSSARVQKNRRRKSTVTSALASVSIEKAIKANQEAETDSSSFVTSTPTNASFAPSERSISNAASPPSSASSTPRLQPSPSRKESHGSDIRLPDAPASSESPQQGGGGCCSGTANKIQEAPKPAIEKKSCCSGSTQPTQQDAFIQPVAQPNFGQQFNQYPQFPHQGQYQTPPFGGIHQSFGFNMSTNMGMPVPYGFNTPIYNHMAFQQHAPSMPMAQTVEHNCQCGDSCSCFGCAAHPHNATMTEYLRTMHQYMNTGGFGSFPAPTYDLPTYPHQPGFGAEANQSMAFNSTPHPQPFSPLPSGHLPFDGNISSMMGVPNAPVDLANPWAQQSSSTPLQTPPVAGSQYDMQPKPQEPCPPMKTEDSTSSPAFLDSPSEGKDEETPTLSPSSYFWQELVLPGCDDATGTCQCGDGCECVGCLTHGGHNGVPLEDPIATTGAEDFSNFLMS</sequence>
<keyword evidence="11" id="KW-1185">Reference proteome</keyword>
<evidence type="ECO:0000313" key="10">
    <source>
        <dbReference type="EMBL" id="KAF2015003.1"/>
    </source>
</evidence>
<dbReference type="FunFam" id="3.90.430.10:FF:000001">
    <property type="entry name" value="Copper fist DNA-binding protein"/>
    <property type="match status" value="1"/>
</dbReference>
<dbReference type="SMART" id="SM01090">
    <property type="entry name" value="Copper-fist"/>
    <property type="match status" value="1"/>
</dbReference>
<dbReference type="PRINTS" id="PR00617">
    <property type="entry name" value="COPPERFIST"/>
</dbReference>
<evidence type="ECO:0000259" key="9">
    <source>
        <dbReference type="PROSITE" id="PS50073"/>
    </source>
</evidence>
<comment type="subcellular location">
    <subcellularLocation>
        <location evidence="1">Nucleus</location>
    </subcellularLocation>
</comment>
<protein>
    <recommendedName>
        <fullName evidence="9">Copper-fist domain-containing protein</fullName>
    </recommendedName>
</protein>
<dbReference type="GO" id="GO:0000981">
    <property type="term" value="F:DNA-binding transcription factor activity, RNA polymerase II-specific"/>
    <property type="evidence" value="ECO:0007669"/>
    <property type="project" value="TreeGrafter"/>
</dbReference>
<dbReference type="OrthoDB" id="5600085at2759"/>
<dbReference type="PANTHER" id="PTHR28088:SF9">
    <property type="entry name" value="TRANSCRIPTION FACTOR GRISEA, PUTATIVE (AFU_ORTHOLOGUE AFUA_1G13190)-RELATED"/>
    <property type="match status" value="1"/>
</dbReference>
<keyword evidence="5" id="KW-0805">Transcription regulation</keyword>
<keyword evidence="2" id="KW-0479">Metal-binding</keyword>
<dbReference type="InterPro" id="IPR001083">
    <property type="entry name" value="Cu_fist_DNA-bd_dom"/>
</dbReference>
<organism evidence="10 11">
    <name type="scientific">Aaosphaeria arxii CBS 175.79</name>
    <dbReference type="NCBI Taxonomy" id="1450172"/>
    <lineage>
        <taxon>Eukaryota</taxon>
        <taxon>Fungi</taxon>
        <taxon>Dikarya</taxon>
        <taxon>Ascomycota</taxon>
        <taxon>Pezizomycotina</taxon>
        <taxon>Dothideomycetes</taxon>
        <taxon>Pleosporomycetidae</taxon>
        <taxon>Pleosporales</taxon>
        <taxon>Pleosporales incertae sedis</taxon>
        <taxon>Aaosphaeria</taxon>
    </lineage>
</organism>
<keyword evidence="6" id="KW-0804">Transcription</keyword>
<dbReference type="GO" id="GO:0005507">
    <property type="term" value="F:copper ion binding"/>
    <property type="evidence" value="ECO:0007669"/>
    <property type="project" value="InterPro"/>
</dbReference>
<feature type="compositionally biased region" description="Polar residues" evidence="8">
    <location>
        <begin position="122"/>
        <end position="136"/>
    </location>
</feature>
<proteinExistence type="predicted"/>
<feature type="compositionally biased region" description="Polar residues" evidence="8">
    <location>
        <begin position="365"/>
        <end position="375"/>
    </location>
</feature>
<dbReference type="GO" id="GO:0006879">
    <property type="term" value="P:intracellular iron ion homeostasis"/>
    <property type="evidence" value="ECO:0007669"/>
    <property type="project" value="TreeGrafter"/>
</dbReference>
<dbReference type="AlphaFoldDB" id="A0A6A5XPY6"/>
<keyword evidence="7" id="KW-0539">Nucleus</keyword>
<dbReference type="GO" id="GO:0045944">
    <property type="term" value="P:positive regulation of transcription by RNA polymerase II"/>
    <property type="evidence" value="ECO:0007669"/>
    <property type="project" value="TreeGrafter"/>
</dbReference>
<dbReference type="InterPro" id="IPR051763">
    <property type="entry name" value="Copper_Homeo_Regul"/>
</dbReference>
<feature type="region of interest" description="Disordered" evidence="8">
    <location>
        <begin position="116"/>
        <end position="197"/>
    </location>
</feature>
<dbReference type="GO" id="GO:0006878">
    <property type="term" value="P:intracellular copper ion homeostasis"/>
    <property type="evidence" value="ECO:0007669"/>
    <property type="project" value="TreeGrafter"/>
</dbReference>
<evidence type="ECO:0000256" key="7">
    <source>
        <dbReference type="ARBA" id="ARBA00023242"/>
    </source>
</evidence>
<dbReference type="PROSITE" id="PS50073">
    <property type="entry name" value="COPPER_FIST_2"/>
    <property type="match status" value="1"/>
</dbReference>